<dbReference type="EMBL" id="PJNE01000001">
    <property type="protein sequence ID" value="PKW27494.1"/>
    <property type="molecule type" value="Genomic_DNA"/>
</dbReference>
<keyword evidence="5" id="KW-1185">Reference proteome</keyword>
<evidence type="ECO:0000313" key="5">
    <source>
        <dbReference type="Proteomes" id="UP000233781"/>
    </source>
</evidence>
<dbReference type="InterPro" id="IPR036425">
    <property type="entry name" value="MoaB/Mog-like_dom_sf"/>
</dbReference>
<evidence type="ECO:0000256" key="1">
    <source>
        <dbReference type="ARBA" id="ARBA00005046"/>
    </source>
</evidence>
<dbReference type="SUPFAM" id="SSF53218">
    <property type="entry name" value="Molybdenum cofactor biosynthesis proteins"/>
    <property type="match status" value="1"/>
</dbReference>
<evidence type="ECO:0000256" key="2">
    <source>
        <dbReference type="ARBA" id="ARBA00023150"/>
    </source>
</evidence>
<dbReference type="CDD" id="cd00886">
    <property type="entry name" value="MogA_MoaB"/>
    <property type="match status" value="1"/>
</dbReference>
<dbReference type="PROSITE" id="PS01078">
    <property type="entry name" value="MOCF_BIOSYNTHESIS_1"/>
    <property type="match status" value="1"/>
</dbReference>
<dbReference type="InterPro" id="IPR001453">
    <property type="entry name" value="MoaB/Mog_dom"/>
</dbReference>
<comment type="pathway">
    <text evidence="1">Cofactor biosynthesis; molybdopterin biosynthesis.</text>
</comment>
<evidence type="ECO:0000259" key="3">
    <source>
        <dbReference type="SMART" id="SM00852"/>
    </source>
</evidence>
<dbReference type="UniPathway" id="UPA00344"/>
<dbReference type="Proteomes" id="UP000233781">
    <property type="component" value="Unassembled WGS sequence"/>
</dbReference>
<sequence>MSADDAGMPGTGAPLAGRRAVVVTCSTRASQGVYPDRGGALIVQALRGWGAAVAEPVVVPDGPAVVAALRAALADEPDLVLTTGGTGLSPTDGTPEATRPLLDREVPGLAEAVRAAGVAKGVPTAMLSRGLAGLAGRTLVVNLPGSSGGVKDALAVLADVLPHALDQVRGGDH</sequence>
<dbReference type="PANTHER" id="PTHR43764:SF1">
    <property type="entry name" value="MOLYBDOPTERIN MOLYBDOTRANSFERASE"/>
    <property type="match status" value="1"/>
</dbReference>
<feature type="domain" description="MoaB/Mog" evidence="3">
    <location>
        <begin position="21"/>
        <end position="164"/>
    </location>
</feature>
<gene>
    <name evidence="4" type="ORF">ATL31_2339</name>
</gene>
<dbReference type="InterPro" id="IPR008284">
    <property type="entry name" value="MoCF_biosynth_CS"/>
</dbReference>
<dbReference type="PANTHER" id="PTHR43764">
    <property type="entry name" value="MOLYBDENUM COFACTOR BIOSYNTHESIS"/>
    <property type="match status" value="1"/>
</dbReference>
<dbReference type="Gene3D" id="3.40.980.10">
    <property type="entry name" value="MoaB/Mog-like domain"/>
    <property type="match status" value="1"/>
</dbReference>
<name>A0A2N3YKX3_9MICO</name>
<dbReference type="InterPro" id="IPR051920">
    <property type="entry name" value="MPT_Adenylyltrnsfr/MoaC-Rel"/>
</dbReference>
<evidence type="ECO:0000313" key="4">
    <source>
        <dbReference type="EMBL" id="PKW27494.1"/>
    </source>
</evidence>
<dbReference type="AlphaFoldDB" id="A0A2N3YKX3"/>
<dbReference type="Pfam" id="PF00994">
    <property type="entry name" value="MoCF_biosynth"/>
    <property type="match status" value="1"/>
</dbReference>
<dbReference type="NCBIfam" id="TIGR00177">
    <property type="entry name" value="molyb_syn"/>
    <property type="match status" value="1"/>
</dbReference>
<protein>
    <submittedName>
        <fullName evidence="4">Molybdenum cofactor synthesis domain-containing protein</fullName>
    </submittedName>
</protein>
<accession>A0A2N3YKX3</accession>
<proteinExistence type="predicted"/>
<reference evidence="4 5" key="1">
    <citation type="submission" date="2017-12" db="EMBL/GenBank/DDBJ databases">
        <title>Sequencing the genomes of 1000 Actinobacteria strains.</title>
        <authorList>
            <person name="Klenk H.-P."/>
        </authorList>
    </citation>
    <scope>NUCLEOTIDE SEQUENCE [LARGE SCALE GENOMIC DNA]</scope>
    <source>
        <strain evidence="4 5">DSM 12806</strain>
    </source>
</reference>
<dbReference type="SMART" id="SM00852">
    <property type="entry name" value="MoCF_biosynth"/>
    <property type="match status" value="1"/>
</dbReference>
<dbReference type="GO" id="GO:0006777">
    <property type="term" value="P:Mo-molybdopterin cofactor biosynthetic process"/>
    <property type="evidence" value="ECO:0007669"/>
    <property type="project" value="UniProtKB-KW"/>
</dbReference>
<comment type="caution">
    <text evidence="4">The sequence shown here is derived from an EMBL/GenBank/DDBJ whole genome shotgun (WGS) entry which is preliminary data.</text>
</comment>
<organism evidence="4 5">
    <name type="scientific">Phycicoccus duodecadis</name>
    <dbReference type="NCBI Taxonomy" id="173053"/>
    <lineage>
        <taxon>Bacteria</taxon>
        <taxon>Bacillati</taxon>
        <taxon>Actinomycetota</taxon>
        <taxon>Actinomycetes</taxon>
        <taxon>Micrococcales</taxon>
        <taxon>Intrasporangiaceae</taxon>
        <taxon>Phycicoccus</taxon>
    </lineage>
</organism>
<keyword evidence="2" id="KW-0501">Molybdenum cofactor biosynthesis</keyword>